<dbReference type="Proteomes" id="UP000499080">
    <property type="component" value="Unassembled WGS sequence"/>
</dbReference>
<accession>A0A4Y2BGZ7</accession>
<sequence>MGWISAVVLGEETLREFRRHQCTVLLQKDGQDNYSTKKKKSAKRERRRQLTALCCGFASFSMDRPDYRGFRISACPDYRGSTIYSVIEIFIKG</sequence>
<evidence type="ECO:0000313" key="2">
    <source>
        <dbReference type="Proteomes" id="UP000499080"/>
    </source>
</evidence>
<proteinExistence type="predicted"/>
<dbReference type="AlphaFoldDB" id="A0A4Y2BGZ7"/>
<name>A0A4Y2BGZ7_ARAVE</name>
<protein>
    <submittedName>
        <fullName evidence="1">Uncharacterized protein</fullName>
    </submittedName>
</protein>
<reference evidence="1 2" key="1">
    <citation type="journal article" date="2019" name="Sci. Rep.">
        <title>Orb-weaving spider Araneus ventricosus genome elucidates the spidroin gene catalogue.</title>
        <authorList>
            <person name="Kono N."/>
            <person name="Nakamura H."/>
            <person name="Ohtoshi R."/>
            <person name="Moran D.A.P."/>
            <person name="Shinohara A."/>
            <person name="Yoshida Y."/>
            <person name="Fujiwara M."/>
            <person name="Mori M."/>
            <person name="Tomita M."/>
            <person name="Arakawa K."/>
        </authorList>
    </citation>
    <scope>NUCLEOTIDE SEQUENCE [LARGE SCALE GENOMIC DNA]</scope>
</reference>
<comment type="caution">
    <text evidence="1">The sequence shown here is derived from an EMBL/GenBank/DDBJ whole genome shotgun (WGS) entry which is preliminary data.</text>
</comment>
<keyword evidence="2" id="KW-1185">Reference proteome</keyword>
<evidence type="ECO:0000313" key="1">
    <source>
        <dbReference type="EMBL" id="GBL91233.1"/>
    </source>
</evidence>
<gene>
    <name evidence="1" type="ORF">AVEN_31489_1</name>
</gene>
<organism evidence="1 2">
    <name type="scientific">Araneus ventricosus</name>
    <name type="common">Orbweaver spider</name>
    <name type="synonym">Epeira ventricosa</name>
    <dbReference type="NCBI Taxonomy" id="182803"/>
    <lineage>
        <taxon>Eukaryota</taxon>
        <taxon>Metazoa</taxon>
        <taxon>Ecdysozoa</taxon>
        <taxon>Arthropoda</taxon>
        <taxon>Chelicerata</taxon>
        <taxon>Arachnida</taxon>
        <taxon>Araneae</taxon>
        <taxon>Araneomorphae</taxon>
        <taxon>Entelegynae</taxon>
        <taxon>Araneoidea</taxon>
        <taxon>Araneidae</taxon>
        <taxon>Araneus</taxon>
    </lineage>
</organism>
<dbReference type="EMBL" id="BGPR01083397">
    <property type="protein sequence ID" value="GBL91233.1"/>
    <property type="molecule type" value="Genomic_DNA"/>
</dbReference>